<keyword evidence="3" id="KW-1185">Reference proteome</keyword>
<dbReference type="EMBL" id="VSWC01000015">
    <property type="protein sequence ID" value="KAA1113099.1"/>
    <property type="molecule type" value="Genomic_DNA"/>
</dbReference>
<protein>
    <recommendedName>
        <fullName evidence="1">Tet-like 2OG-Fe(II) oxygenase domain-containing protein</fullName>
    </recommendedName>
</protein>
<dbReference type="InterPro" id="IPR046798">
    <property type="entry name" value="2OG-FeII_Oxy_6"/>
</dbReference>
<organism evidence="2 3">
    <name type="scientific">Puccinia graminis f. sp. tritici</name>
    <dbReference type="NCBI Taxonomy" id="56615"/>
    <lineage>
        <taxon>Eukaryota</taxon>
        <taxon>Fungi</taxon>
        <taxon>Dikarya</taxon>
        <taxon>Basidiomycota</taxon>
        <taxon>Pucciniomycotina</taxon>
        <taxon>Pucciniomycetes</taxon>
        <taxon>Pucciniales</taxon>
        <taxon>Pucciniaceae</taxon>
        <taxon>Puccinia</taxon>
    </lineage>
</organism>
<dbReference type="OrthoDB" id="2503998at2759"/>
<feature type="domain" description="Tet-like 2OG-Fe(II) oxygenase" evidence="1">
    <location>
        <begin position="114"/>
        <end position="320"/>
    </location>
</feature>
<dbReference type="Pfam" id="PF20515">
    <property type="entry name" value="2OG-FeII_Oxy_6"/>
    <property type="match status" value="1"/>
</dbReference>
<accession>A0A5B0QJ33</accession>
<reference evidence="2 3" key="1">
    <citation type="submission" date="2019-05" db="EMBL/GenBank/DDBJ databases">
        <title>Emergence of the Ug99 lineage of the wheat stem rust pathogen through somatic hybridization.</title>
        <authorList>
            <person name="Li F."/>
            <person name="Upadhyaya N.M."/>
            <person name="Sperschneider J."/>
            <person name="Matny O."/>
            <person name="Nguyen-Phuc H."/>
            <person name="Mago R."/>
            <person name="Raley C."/>
            <person name="Miller M.E."/>
            <person name="Silverstein K.A.T."/>
            <person name="Henningsen E."/>
            <person name="Hirsch C.D."/>
            <person name="Visser B."/>
            <person name="Pretorius Z.A."/>
            <person name="Steffenson B.J."/>
            <person name="Schwessinger B."/>
            <person name="Dodds P.N."/>
            <person name="Figueroa M."/>
        </authorList>
    </citation>
    <scope>NUCLEOTIDE SEQUENCE [LARGE SCALE GENOMIC DNA]</scope>
    <source>
        <strain evidence="2">21-0</strain>
    </source>
</reference>
<gene>
    <name evidence="2" type="ORF">PGT21_020839</name>
</gene>
<sequence length="329" mass="37213">MDQNLIPTNPVLIPRSNQAEHEFSAQPVFLDPGTQKYMSHDIIDLPYTTLILDQSAPHSKIQCPKVEDINSTQEFLQAARHHIEPSQPTMILTNANRELGLFVKQTKWSEMASHEIEDIEFLTTTLVQLGRFYKDQKNSSFLDGIMKGFGWRKGYGLNGEHCGTYTPSNIETEEDYHLWKSLLLRLPRVDSIISQRFKKLAPGLFESSVKKMSSARSPSFSSSEFHQSSPLAYASNLTATWGEFYNQAHIDNDVNSISYGGWCGISQETGKPASKADGFDVKYGQFFLPGISTVVDFNTIDGWTDLFWASNYLYHQTVQSERPTDSPFT</sequence>
<dbReference type="Proteomes" id="UP000324748">
    <property type="component" value="Unassembled WGS sequence"/>
</dbReference>
<name>A0A5B0QJ33_PUCGR</name>
<comment type="caution">
    <text evidence="2">The sequence shown here is derived from an EMBL/GenBank/DDBJ whole genome shotgun (WGS) entry which is preliminary data.</text>
</comment>
<evidence type="ECO:0000313" key="2">
    <source>
        <dbReference type="EMBL" id="KAA1113099.1"/>
    </source>
</evidence>
<evidence type="ECO:0000259" key="1">
    <source>
        <dbReference type="Pfam" id="PF20515"/>
    </source>
</evidence>
<evidence type="ECO:0000313" key="3">
    <source>
        <dbReference type="Proteomes" id="UP000324748"/>
    </source>
</evidence>
<proteinExistence type="predicted"/>
<dbReference type="AlphaFoldDB" id="A0A5B0QJ33"/>